<dbReference type="InParanoid" id="A0A2R6RP41"/>
<comment type="caution">
    <text evidence="4">The sequence shown here is derived from an EMBL/GenBank/DDBJ whole genome shotgun (WGS) entry which is preliminary data.</text>
</comment>
<sequence>MNSSALVVDLASESPPIPIPIPRRKRRKKLTLVSPYFHMDEDDGAAAAEEKKKKLNRGVSSSVIVSPYFQKPNNKVEVTTPEPQPYNDIDDHAMERQTKPNPFQTQINDKKKKKKKKKKKRTREVGEESLSNDNNSIKKKKKGHKTQVITTSPYFHQARVAVNKEESKAKSNTALKTCKDGGYNNNNNTKNLQNKEKSIQSDCEHTQKMAQHLHHKSVQEEKKGFDDEPIIVCSINSNMDNVNVFTTSNETNAGPELGSGALFSGEIRDCGGIYKKRKKDPKYNHKAIHISEQVTNYADNEGIKKECDSTPSHFQVLFERGKRVGGQVVSLMNSNINQQPFTTPAETCWKEASEVVYPVEVYENCDNGKRREKRKEDKHYRKVSHEQESGCGDGEKKTINGSSIEEEVDSPILTINSGHIDASGTVNLLDHDEVDGKKKGGMDDCCCSAGLNSNIASPCLSKGVTEEINVVEEEIRQPSFSLEAKINNFNLANDDDGVAVNRPRLADVLAQFAHKGSSQSNGQDNLQPHGEKVAIRENREMKKVYRFNSTNTGDRRGANRAGKEALFSRNIYKKLEEGKGKQSGAVCEKVSSNKRRKYEKGPKKAHTKVRVVSGYFNTSRGKQVMESEEKQLKVKLPKQCMTNRPTEEEVPPYFHNVSTEEDNPIYDSSEDRIEYIVLPKKAQRAALVKSVLSAAQKKDESYKRRGPDNTWKPPRSPFTLLQEDHAHDPWKVLVICMLLNRTTGMQAGRVISELFTLCPNAKTATDVSTAEIEEVIKTLGLYRKRAVMIQRLSREYLQDNWTYVTQLHGVGKYAADAYAIFCTGKWDRIKPTDHMLNKYWEFLRSSSMLP</sequence>
<evidence type="ECO:0000313" key="5">
    <source>
        <dbReference type="Proteomes" id="UP000241394"/>
    </source>
</evidence>
<feature type="compositionally biased region" description="Basic and acidic residues" evidence="3">
    <location>
        <begin position="89"/>
        <end position="98"/>
    </location>
</feature>
<protein>
    <submittedName>
        <fullName evidence="4">Methyl-CpG-binding domain protein 4-like protein</fullName>
    </submittedName>
</protein>
<keyword evidence="2" id="KW-0539">Nucleus</keyword>
<organism evidence="4 5">
    <name type="scientific">Actinidia chinensis var. chinensis</name>
    <name type="common">Chinese soft-hair kiwi</name>
    <dbReference type="NCBI Taxonomy" id="1590841"/>
    <lineage>
        <taxon>Eukaryota</taxon>
        <taxon>Viridiplantae</taxon>
        <taxon>Streptophyta</taxon>
        <taxon>Embryophyta</taxon>
        <taxon>Tracheophyta</taxon>
        <taxon>Spermatophyta</taxon>
        <taxon>Magnoliopsida</taxon>
        <taxon>eudicotyledons</taxon>
        <taxon>Gunneridae</taxon>
        <taxon>Pentapetalae</taxon>
        <taxon>asterids</taxon>
        <taxon>Ericales</taxon>
        <taxon>Actinidiaceae</taxon>
        <taxon>Actinidia</taxon>
    </lineage>
</organism>
<gene>
    <name evidence="4" type="ORF">CEY00_Acc05137</name>
</gene>
<dbReference type="AlphaFoldDB" id="A0A2R6RP41"/>
<dbReference type="PANTHER" id="PTHR15074:SF0">
    <property type="entry name" value="METHYL-CPG-BINDING DOMAIN PROTEIN 4-LIKE PROTEIN"/>
    <property type="match status" value="1"/>
</dbReference>
<evidence type="ECO:0000313" key="4">
    <source>
        <dbReference type="EMBL" id="PSS31765.1"/>
    </source>
</evidence>
<dbReference type="Gramene" id="PSS31765">
    <property type="protein sequence ID" value="PSS31765"/>
    <property type="gene ID" value="CEY00_Acc05137"/>
</dbReference>
<dbReference type="PANTHER" id="PTHR15074">
    <property type="entry name" value="METHYL-CPG-BINDING PROTEIN"/>
    <property type="match status" value="1"/>
</dbReference>
<feature type="compositionally biased region" description="Basic and acidic residues" evidence="3">
    <location>
        <begin position="370"/>
        <end position="398"/>
    </location>
</feature>
<dbReference type="OrthoDB" id="10265068at2759"/>
<dbReference type="SUPFAM" id="SSF48150">
    <property type="entry name" value="DNA-glycosylase"/>
    <property type="match status" value="1"/>
</dbReference>
<dbReference type="EMBL" id="NKQK01000004">
    <property type="protein sequence ID" value="PSS31765.1"/>
    <property type="molecule type" value="Genomic_DNA"/>
</dbReference>
<reference evidence="5" key="2">
    <citation type="journal article" date="2018" name="BMC Genomics">
        <title>A manually annotated Actinidia chinensis var. chinensis (kiwifruit) genome highlights the challenges associated with draft genomes and gene prediction in plants.</title>
        <authorList>
            <person name="Pilkington S.M."/>
            <person name="Crowhurst R."/>
            <person name="Hilario E."/>
            <person name="Nardozza S."/>
            <person name="Fraser L."/>
            <person name="Peng Y."/>
            <person name="Gunaseelan K."/>
            <person name="Simpson R."/>
            <person name="Tahir J."/>
            <person name="Deroles S.C."/>
            <person name="Templeton K."/>
            <person name="Luo Z."/>
            <person name="Davy M."/>
            <person name="Cheng C."/>
            <person name="McNeilage M."/>
            <person name="Scaglione D."/>
            <person name="Liu Y."/>
            <person name="Zhang Q."/>
            <person name="Datson P."/>
            <person name="De Silva N."/>
            <person name="Gardiner S.E."/>
            <person name="Bassett H."/>
            <person name="Chagne D."/>
            <person name="McCallum J."/>
            <person name="Dzierzon H."/>
            <person name="Deng C."/>
            <person name="Wang Y.Y."/>
            <person name="Barron L."/>
            <person name="Manako K."/>
            <person name="Bowen J."/>
            <person name="Foster T.M."/>
            <person name="Erridge Z.A."/>
            <person name="Tiffin H."/>
            <person name="Waite C.N."/>
            <person name="Davies K.M."/>
            <person name="Grierson E.P."/>
            <person name="Laing W.A."/>
            <person name="Kirk R."/>
            <person name="Chen X."/>
            <person name="Wood M."/>
            <person name="Montefiori M."/>
            <person name="Brummell D.A."/>
            <person name="Schwinn K.E."/>
            <person name="Catanach A."/>
            <person name="Fullerton C."/>
            <person name="Li D."/>
            <person name="Meiyalaghan S."/>
            <person name="Nieuwenhuizen N."/>
            <person name="Read N."/>
            <person name="Prakash R."/>
            <person name="Hunter D."/>
            <person name="Zhang H."/>
            <person name="McKenzie M."/>
            <person name="Knabel M."/>
            <person name="Harris A."/>
            <person name="Allan A.C."/>
            <person name="Gleave A."/>
            <person name="Chen A."/>
            <person name="Janssen B.J."/>
            <person name="Plunkett B."/>
            <person name="Ampomah-Dwamena C."/>
            <person name="Voogd C."/>
            <person name="Leif D."/>
            <person name="Lafferty D."/>
            <person name="Souleyre E.J.F."/>
            <person name="Varkonyi-Gasic E."/>
            <person name="Gambi F."/>
            <person name="Hanley J."/>
            <person name="Yao J.L."/>
            <person name="Cheung J."/>
            <person name="David K.M."/>
            <person name="Warren B."/>
            <person name="Marsh K."/>
            <person name="Snowden K.C."/>
            <person name="Lin-Wang K."/>
            <person name="Brian L."/>
            <person name="Martinez-Sanchez M."/>
            <person name="Wang M."/>
            <person name="Ileperuma N."/>
            <person name="Macnee N."/>
            <person name="Campin R."/>
            <person name="McAtee P."/>
            <person name="Drummond R.S.M."/>
            <person name="Espley R.V."/>
            <person name="Ireland H.S."/>
            <person name="Wu R."/>
            <person name="Atkinson R.G."/>
            <person name="Karunairetnam S."/>
            <person name="Bulley S."/>
            <person name="Chunkath S."/>
            <person name="Hanley Z."/>
            <person name="Storey R."/>
            <person name="Thrimawithana A.H."/>
            <person name="Thomson S."/>
            <person name="David C."/>
            <person name="Testolin R."/>
            <person name="Huang H."/>
            <person name="Hellens R.P."/>
            <person name="Schaffer R.J."/>
        </authorList>
    </citation>
    <scope>NUCLEOTIDE SEQUENCE [LARGE SCALE GENOMIC DNA]</scope>
    <source>
        <strain evidence="5">cv. Red5</strain>
    </source>
</reference>
<feature type="region of interest" description="Disordered" evidence="3">
    <location>
        <begin position="53"/>
        <end position="146"/>
    </location>
</feature>
<dbReference type="GO" id="GO:0006281">
    <property type="term" value="P:DNA repair"/>
    <property type="evidence" value="ECO:0007669"/>
    <property type="project" value="InterPro"/>
</dbReference>
<dbReference type="InterPro" id="IPR011257">
    <property type="entry name" value="DNA_glycosylase"/>
</dbReference>
<feature type="region of interest" description="Disordered" evidence="3">
    <location>
        <begin position="1"/>
        <end position="22"/>
    </location>
</feature>
<proteinExistence type="predicted"/>
<evidence type="ECO:0000256" key="2">
    <source>
        <dbReference type="ARBA" id="ARBA00023242"/>
    </source>
</evidence>
<dbReference type="GO" id="GO:0005634">
    <property type="term" value="C:nucleus"/>
    <property type="evidence" value="ECO:0007669"/>
    <property type="project" value="UniProtKB-SubCell"/>
</dbReference>
<dbReference type="Gene3D" id="1.10.340.30">
    <property type="entry name" value="Hypothetical protein, domain 2"/>
    <property type="match status" value="1"/>
</dbReference>
<feature type="region of interest" description="Disordered" evidence="3">
    <location>
        <begin position="370"/>
        <end position="401"/>
    </location>
</feature>
<dbReference type="GO" id="GO:0003824">
    <property type="term" value="F:catalytic activity"/>
    <property type="evidence" value="ECO:0007669"/>
    <property type="project" value="InterPro"/>
</dbReference>
<accession>A0A2R6RP41</accession>
<dbReference type="Proteomes" id="UP000241394">
    <property type="component" value="Chromosome LG4"/>
</dbReference>
<evidence type="ECO:0000256" key="3">
    <source>
        <dbReference type="SAM" id="MobiDB-lite"/>
    </source>
</evidence>
<keyword evidence="5" id="KW-1185">Reference proteome</keyword>
<dbReference type="InterPro" id="IPR045138">
    <property type="entry name" value="MeCP2/MBD4"/>
</dbReference>
<feature type="compositionally biased region" description="Basic residues" evidence="3">
    <location>
        <begin position="110"/>
        <end position="122"/>
    </location>
</feature>
<dbReference type="FunFam" id="1.10.340.30:FF:000007">
    <property type="entry name" value="Methyl-CpG-binding domain protein 4"/>
    <property type="match status" value="1"/>
</dbReference>
<dbReference type="GO" id="GO:0003677">
    <property type="term" value="F:DNA binding"/>
    <property type="evidence" value="ECO:0007669"/>
    <property type="project" value="InterPro"/>
</dbReference>
<name>A0A2R6RP41_ACTCC</name>
<evidence type="ECO:0000256" key="1">
    <source>
        <dbReference type="ARBA" id="ARBA00004123"/>
    </source>
</evidence>
<comment type="subcellular location">
    <subcellularLocation>
        <location evidence="1">Nucleus</location>
    </subcellularLocation>
</comment>
<reference evidence="4 5" key="1">
    <citation type="submission" date="2017-07" db="EMBL/GenBank/DDBJ databases">
        <title>An improved, manually edited Actinidia chinensis var. chinensis (kiwifruit) genome highlights the challenges associated with draft genomes and gene prediction in plants.</title>
        <authorList>
            <person name="Pilkington S."/>
            <person name="Crowhurst R."/>
            <person name="Hilario E."/>
            <person name="Nardozza S."/>
            <person name="Fraser L."/>
            <person name="Peng Y."/>
            <person name="Gunaseelan K."/>
            <person name="Simpson R."/>
            <person name="Tahir J."/>
            <person name="Deroles S."/>
            <person name="Templeton K."/>
            <person name="Luo Z."/>
            <person name="Davy M."/>
            <person name="Cheng C."/>
            <person name="Mcneilage M."/>
            <person name="Scaglione D."/>
            <person name="Liu Y."/>
            <person name="Zhang Q."/>
            <person name="Datson P."/>
            <person name="De Silva N."/>
            <person name="Gardiner S."/>
            <person name="Bassett H."/>
            <person name="Chagne D."/>
            <person name="Mccallum J."/>
            <person name="Dzierzon H."/>
            <person name="Deng C."/>
            <person name="Wang Y.-Y."/>
            <person name="Barron N."/>
            <person name="Manako K."/>
            <person name="Bowen J."/>
            <person name="Foster T."/>
            <person name="Erridge Z."/>
            <person name="Tiffin H."/>
            <person name="Waite C."/>
            <person name="Davies K."/>
            <person name="Grierson E."/>
            <person name="Laing W."/>
            <person name="Kirk R."/>
            <person name="Chen X."/>
            <person name="Wood M."/>
            <person name="Montefiori M."/>
            <person name="Brummell D."/>
            <person name="Schwinn K."/>
            <person name="Catanach A."/>
            <person name="Fullerton C."/>
            <person name="Li D."/>
            <person name="Meiyalaghan S."/>
            <person name="Nieuwenhuizen N."/>
            <person name="Read N."/>
            <person name="Prakash R."/>
            <person name="Hunter D."/>
            <person name="Zhang H."/>
            <person name="Mckenzie M."/>
            <person name="Knabel M."/>
            <person name="Harris A."/>
            <person name="Allan A."/>
            <person name="Chen A."/>
            <person name="Janssen B."/>
            <person name="Plunkett B."/>
            <person name="Dwamena C."/>
            <person name="Voogd C."/>
            <person name="Leif D."/>
            <person name="Lafferty D."/>
            <person name="Souleyre E."/>
            <person name="Varkonyi-Gasic E."/>
            <person name="Gambi F."/>
            <person name="Hanley J."/>
            <person name="Yao J.-L."/>
            <person name="Cheung J."/>
            <person name="David K."/>
            <person name="Warren B."/>
            <person name="Marsh K."/>
            <person name="Snowden K."/>
            <person name="Lin-Wang K."/>
            <person name="Brian L."/>
            <person name="Martinez-Sanchez M."/>
            <person name="Wang M."/>
            <person name="Ileperuma N."/>
            <person name="Macnee N."/>
            <person name="Campin R."/>
            <person name="Mcatee P."/>
            <person name="Drummond R."/>
            <person name="Espley R."/>
            <person name="Ireland H."/>
            <person name="Wu R."/>
            <person name="Atkinson R."/>
            <person name="Karunairetnam S."/>
            <person name="Bulley S."/>
            <person name="Chunkath S."/>
            <person name="Hanley Z."/>
            <person name="Storey R."/>
            <person name="Thrimawithana A."/>
            <person name="Thomson S."/>
            <person name="David C."/>
            <person name="Testolin R."/>
        </authorList>
    </citation>
    <scope>NUCLEOTIDE SEQUENCE [LARGE SCALE GENOMIC DNA]</scope>
    <source>
        <strain evidence="5">cv. Red5</strain>
        <tissue evidence="4">Young leaf</tissue>
    </source>
</reference>
<dbReference type="STRING" id="1590841.A0A2R6RP41"/>